<organism evidence="1 2">
    <name type="scientific">Paenibacillus aceti</name>
    <dbReference type="NCBI Taxonomy" id="1820010"/>
    <lineage>
        <taxon>Bacteria</taxon>
        <taxon>Bacillati</taxon>
        <taxon>Bacillota</taxon>
        <taxon>Bacilli</taxon>
        <taxon>Bacillales</taxon>
        <taxon>Paenibacillaceae</taxon>
        <taxon>Paenibacillus</taxon>
    </lineage>
</organism>
<dbReference type="RefSeq" id="WP_162944069.1">
    <property type="nucleotide sequence ID" value="NZ_KZ987724.1"/>
</dbReference>
<sequence length="71" mass="7916">MPRRRQTQLLNQIGLQNIMNEEELSSDDLEIIGAGFETLASLFTFLALLKAKEEGTNSLKGKLSPRKKAPD</sequence>
<dbReference type="Proteomes" id="UP000608420">
    <property type="component" value="Unassembled WGS sequence"/>
</dbReference>
<dbReference type="EMBL" id="BMIW01000006">
    <property type="protein sequence ID" value="GGF92016.1"/>
    <property type="molecule type" value="Genomic_DNA"/>
</dbReference>
<evidence type="ECO:0000313" key="1">
    <source>
        <dbReference type="EMBL" id="GGF92016.1"/>
    </source>
</evidence>
<protein>
    <submittedName>
        <fullName evidence="1">Uncharacterized protein</fullName>
    </submittedName>
</protein>
<gene>
    <name evidence="1" type="ORF">GCM10010913_11990</name>
</gene>
<name>A0ABQ1VR94_9BACL</name>
<reference evidence="2" key="1">
    <citation type="journal article" date="2019" name="Int. J. Syst. Evol. Microbiol.">
        <title>The Global Catalogue of Microorganisms (GCM) 10K type strain sequencing project: providing services to taxonomists for standard genome sequencing and annotation.</title>
        <authorList>
            <consortium name="The Broad Institute Genomics Platform"/>
            <consortium name="The Broad Institute Genome Sequencing Center for Infectious Disease"/>
            <person name="Wu L."/>
            <person name="Ma J."/>
        </authorList>
    </citation>
    <scope>NUCLEOTIDE SEQUENCE [LARGE SCALE GENOMIC DNA]</scope>
    <source>
        <strain evidence="2">CGMCC 1.15420</strain>
    </source>
</reference>
<comment type="caution">
    <text evidence="1">The sequence shown here is derived from an EMBL/GenBank/DDBJ whole genome shotgun (WGS) entry which is preliminary data.</text>
</comment>
<proteinExistence type="predicted"/>
<keyword evidence="2" id="KW-1185">Reference proteome</keyword>
<accession>A0ABQ1VR94</accession>
<evidence type="ECO:0000313" key="2">
    <source>
        <dbReference type="Proteomes" id="UP000608420"/>
    </source>
</evidence>